<name>A0A2W2E367_9ACTN</name>
<organism evidence="1 2">
    <name type="scientific">Nonomuraea aridisoli</name>
    <dbReference type="NCBI Taxonomy" id="2070368"/>
    <lineage>
        <taxon>Bacteria</taxon>
        <taxon>Bacillati</taxon>
        <taxon>Actinomycetota</taxon>
        <taxon>Actinomycetes</taxon>
        <taxon>Streptosporangiales</taxon>
        <taxon>Streptosporangiaceae</taxon>
        <taxon>Nonomuraea</taxon>
    </lineage>
</organism>
<comment type="caution">
    <text evidence="1">The sequence shown here is derived from an EMBL/GenBank/DDBJ whole genome shotgun (WGS) entry which is preliminary data.</text>
</comment>
<evidence type="ECO:0000313" key="2">
    <source>
        <dbReference type="Proteomes" id="UP000249304"/>
    </source>
</evidence>
<keyword evidence="2" id="KW-1185">Reference proteome</keyword>
<dbReference type="EMBL" id="POUD01000324">
    <property type="protein sequence ID" value="PZG06578.1"/>
    <property type="molecule type" value="Genomic_DNA"/>
</dbReference>
<proteinExistence type="predicted"/>
<feature type="non-terminal residue" evidence="1">
    <location>
        <position position="1"/>
    </location>
</feature>
<dbReference type="AlphaFoldDB" id="A0A2W2E367"/>
<accession>A0A2W2E367</accession>
<sequence>GTDGLGRRYSTGHERGTSFVRTWRFNTEPTLVIYLHRIWDATDLADHGNLPAPAPATRWDAVLLLS</sequence>
<reference evidence="1 2" key="1">
    <citation type="submission" date="2018-01" db="EMBL/GenBank/DDBJ databases">
        <title>Draft genome sequence of Nonomuraea sp. KC333.</title>
        <authorList>
            <person name="Sahin N."/>
            <person name="Saygin H."/>
            <person name="Ay H."/>
        </authorList>
    </citation>
    <scope>NUCLEOTIDE SEQUENCE [LARGE SCALE GENOMIC DNA]</scope>
    <source>
        <strain evidence="1 2">KC333</strain>
    </source>
</reference>
<dbReference type="Proteomes" id="UP000249304">
    <property type="component" value="Unassembled WGS sequence"/>
</dbReference>
<protein>
    <submittedName>
        <fullName evidence="1">Uncharacterized protein</fullName>
    </submittedName>
</protein>
<evidence type="ECO:0000313" key="1">
    <source>
        <dbReference type="EMBL" id="PZG06578.1"/>
    </source>
</evidence>
<gene>
    <name evidence="1" type="ORF">C1J01_42170</name>
</gene>